<dbReference type="AlphaFoldDB" id="A0A9N9SFS7"/>
<comment type="caution">
    <text evidence="7">Lacks conserved residue(s) required for the propagation of feature annotation.</text>
</comment>
<dbReference type="InterPro" id="IPR001752">
    <property type="entry name" value="Kinesin_motor_dom"/>
</dbReference>
<dbReference type="InterPro" id="IPR027640">
    <property type="entry name" value="Kinesin-like_fam"/>
</dbReference>
<reference evidence="11" key="1">
    <citation type="submission" date="2022-01" db="EMBL/GenBank/DDBJ databases">
        <authorList>
            <person name="King R."/>
        </authorList>
    </citation>
    <scope>NUCLEOTIDE SEQUENCE</scope>
</reference>
<comment type="subcellular location">
    <subcellularLocation>
        <location evidence="1">Cytoplasm</location>
        <location evidence="1">Cytoskeleton</location>
    </subcellularLocation>
</comment>
<dbReference type="Proteomes" id="UP001153737">
    <property type="component" value="Chromosome 16"/>
</dbReference>
<dbReference type="GO" id="GO:0008017">
    <property type="term" value="F:microtubule binding"/>
    <property type="evidence" value="ECO:0007669"/>
    <property type="project" value="InterPro"/>
</dbReference>
<evidence type="ECO:0000256" key="6">
    <source>
        <dbReference type="ARBA" id="ARBA00023212"/>
    </source>
</evidence>
<gene>
    <name evidence="11" type="ORF">PHAECO_LOCUS5199</name>
</gene>
<feature type="coiled-coil region" evidence="8">
    <location>
        <begin position="36"/>
        <end position="87"/>
    </location>
</feature>
<dbReference type="PROSITE" id="PS50067">
    <property type="entry name" value="KINESIN_MOTOR_2"/>
    <property type="match status" value="1"/>
</dbReference>
<organism evidence="11 12">
    <name type="scientific">Phaedon cochleariae</name>
    <name type="common">Mustard beetle</name>
    <dbReference type="NCBI Taxonomy" id="80249"/>
    <lineage>
        <taxon>Eukaryota</taxon>
        <taxon>Metazoa</taxon>
        <taxon>Ecdysozoa</taxon>
        <taxon>Arthropoda</taxon>
        <taxon>Hexapoda</taxon>
        <taxon>Insecta</taxon>
        <taxon>Pterygota</taxon>
        <taxon>Neoptera</taxon>
        <taxon>Endopterygota</taxon>
        <taxon>Coleoptera</taxon>
        <taxon>Polyphaga</taxon>
        <taxon>Cucujiformia</taxon>
        <taxon>Chrysomeloidea</taxon>
        <taxon>Chrysomelidae</taxon>
        <taxon>Chrysomelinae</taxon>
        <taxon>Chrysomelini</taxon>
        <taxon>Phaedon</taxon>
    </lineage>
</organism>
<feature type="region of interest" description="Disordered" evidence="9">
    <location>
        <begin position="141"/>
        <end position="161"/>
    </location>
</feature>
<evidence type="ECO:0000313" key="11">
    <source>
        <dbReference type="EMBL" id="CAG9817977.1"/>
    </source>
</evidence>
<comment type="similarity">
    <text evidence="7">Belongs to the TRAFAC class myosin-kinesin ATPase superfamily. Kinesin family.</text>
</comment>
<evidence type="ECO:0000256" key="7">
    <source>
        <dbReference type="PROSITE-ProRule" id="PRU00283"/>
    </source>
</evidence>
<name>A0A9N9SFS7_PHACE</name>
<evidence type="ECO:0000256" key="3">
    <source>
        <dbReference type="ARBA" id="ARBA00022741"/>
    </source>
</evidence>
<sequence>MIACVSPADYDTDETLSTLRYADRARKIRNKPIVNQDAKVAEINELKNTIQQLRLQNLGKDRAEIELKKENEELKNKLEELATISEIRRCATSSRWCSGQWTRRILAWRIRWNLGSQIREPSRKSSWMRLRISARRTTSPKIPIGDELLHQEGEKKPRHRG</sequence>
<keyword evidence="4" id="KW-0067">ATP-binding</keyword>
<evidence type="ECO:0000259" key="10">
    <source>
        <dbReference type="PROSITE" id="PS50067"/>
    </source>
</evidence>
<dbReference type="OrthoDB" id="6776612at2759"/>
<accession>A0A9N9SFS7</accession>
<evidence type="ECO:0000256" key="1">
    <source>
        <dbReference type="ARBA" id="ARBA00004245"/>
    </source>
</evidence>
<keyword evidence="3" id="KW-0547">Nucleotide-binding</keyword>
<reference evidence="11" key="2">
    <citation type="submission" date="2022-10" db="EMBL/GenBank/DDBJ databases">
        <authorList>
            <consortium name="ENA_rothamsted_submissions"/>
            <consortium name="culmorum"/>
            <person name="King R."/>
        </authorList>
    </citation>
    <scope>NUCLEOTIDE SEQUENCE</scope>
</reference>
<dbReference type="Gene3D" id="3.40.850.10">
    <property type="entry name" value="Kinesin motor domain"/>
    <property type="match status" value="1"/>
</dbReference>
<dbReference type="GO" id="GO:0003777">
    <property type="term" value="F:microtubule motor activity"/>
    <property type="evidence" value="ECO:0007669"/>
    <property type="project" value="InterPro"/>
</dbReference>
<keyword evidence="2" id="KW-0963">Cytoplasm</keyword>
<dbReference type="GO" id="GO:0051231">
    <property type="term" value="P:spindle elongation"/>
    <property type="evidence" value="ECO:0007669"/>
    <property type="project" value="TreeGrafter"/>
</dbReference>
<evidence type="ECO:0000256" key="8">
    <source>
        <dbReference type="SAM" id="Coils"/>
    </source>
</evidence>
<evidence type="ECO:0000256" key="4">
    <source>
        <dbReference type="ARBA" id="ARBA00022840"/>
    </source>
</evidence>
<dbReference type="PANTHER" id="PTHR47969:SF15">
    <property type="entry name" value="CHROMOSOME-ASSOCIATED KINESIN KIF4A-RELATED"/>
    <property type="match status" value="1"/>
</dbReference>
<proteinExistence type="inferred from homology"/>
<dbReference type="EMBL" id="OU896722">
    <property type="protein sequence ID" value="CAG9817977.1"/>
    <property type="molecule type" value="Genomic_DNA"/>
</dbReference>
<dbReference type="GO" id="GO:0005875">
    <property type="term" value="C:microtubule associated complex"/>
    <property type="evidence" value="ECO:0007669"/>
    <property type="project" value="TreeGrafter"/>
</dbReference>
<feature type="domain" description="Kinesin motor" evidence="10">
    <location>
        <begin position="1"/>
        <end position="28"/>
    </location>
</feature>
<evidence type="ECO:0000256" key="5">
    <source>
        <dbReference type="ARBA" id="ARBA00023054"/>
    </source>
</evidence>
<evidence type="ECO:0000313" key="12">
    <source>
        <dbReference type="Proteomes" id="UP001153737"/>
    </source>
</evidence>
<dbReference type="SUPFAM" id="SSF52540">
    <property type="entry name" value="P-loop containing nucleoside triphosphate hydrolases"/>
    <property type="match status" value="1"/>
</dbReference>
<dbReference type="GO" id="GO:0007052">
    <property type="term" value="P:mitotic spindle organization"/>
    <property type="evidence" value="ECO:0007669"/>
    <property type="project" value="TreeGrafter"/>
</dbReference>
<evidence type="ECO:0000256" key="9">
    <source>
        <dbReference type="SAM" id="MobiDB-lite"/>
    </source>
</evidence>
<keyword evidence="12" id="KW-1185">Reference proteome</keyword>
<dbReference type="GO" id="GO:0007018">
    <property type="term" value="P:microtubule-based movement"/>
    <property type="evidence" value="ECO:0007669"/>
    <property type="project" value="InterPro"/>
</dbReference>
<dbReference type="InterPro" id="IPR036961">
    <property type="entry name" value="Kinesin_motor_dom_sf"/>
</dbReference>
<dbReference type="PANTHER" id="PTHR47969">
    <property type="entry name" value="CHROMOSOME-ASSOCIATED KINESIN KIF4A-RELATED"/>
    <property type="match status" value="1"/>
</dbReference>
<protein>
    <recommendedName>
        <fullName evidence="10">Kinesin motor domain-containing protein</fullName>
    </recommendedName>
</protein>
<dbReference type="InterPro" id="IPR027417">
    <property type="entry name" value="P-loop_NTPase"/>
</dbReference>
<keyword evidence="5 8" id="KW-0175">Coiled coil</keyword>
<keyword evidence="6" id="KW-0206">Cytoskeleton</keyword>
<evidence type="ECO:0000256" key="2">
    <source>
        <dbReference type="ARBA" id="ARBA00022490"/>
    </source>
</evidence>
<dbReference type="GO" id="GO:0005524">
    <property type="term" value="F:ATP binding"/>
    <property type="evidence" value="ECO:0007669"/>
    <property type="project" value="UniProtKB-KW"/>
</dbReference>